<keyword evidence="4" id="KW-0472">Membrane</keyword>
<dbReference type="InterPro" id="IPR025110">
    <property type="entry name" value="AMP-bd_C"/>
</dbReference>
<keyword evidence="11" id="KW-1185">Reference proteome</keyword>
<accession>A0ABY9EI18</accession>
<comment type="pathway">
    <text evidence="2">Lipid metabolism; fatty acid beta-oxidation.</text>
</comment>
<name>A0ABY9EI18_9GAMM</name>
<dbReference type="Gene3D" id="2.30.38.10">
    <property type="entry name" value="Luciferase, Domain 3"/>
    <property type="match status" value="1"/>
</dbReference>
<evidence type="ECO:0000256" key="5">
    <source>
        <dbReference type="ARBA" id="ARBA00026121"/>
    </source>
</evidence>
<protein>
    <recommendedName>
        <fullName evidence="6">Long-chain-fatty-acid--CoA ligase</fullName>
        <ecNumber evidence="5">6.2.1.3</ecNumber>
    </recommendedName>
    <alternativeName>
        <fullName evidence="7">Long-chain acyl-CoA synthetase</fullName>
    </alternativeName>
</protein>
<dbReference type="Pfam" id="PF13193">
    <property type="entry name" value="AMP-binding_C"/>
    <property type="match status" value="1"/>
</dbReference>
<dbReference type="SUPFAM" id="SSF56801">
    <property type="entry name" value="Acetyl-CoA synthetase-like"/>
    <property type="match status" value="1"/>
</dbReference>
<evidence type="ECO:0000313" key="10">
    <source>
        <dbReference type="EMBL" id="WKD51604.1"/>
    </source>
</evidence>
<dbReference type="PANTHER" id="PTHR43767">
    <property type="entry name" value="LONG-CHAIN-FATTY-ACID--COA LIGASE"/>
    <property type="match status" value="1"/>
</dbReference>
<evidence type="ECO:0000256" key="7">
    <source>
        <dbReference type="ARBA" id="ARBA00042773"/>
    </source>
</evidence>
<proteinExistence type="predicted"/>
<dbReference type="InterPro" id="IPR020845">
    <property type="entry name" value="AMP-binding_CS"/>
</dbReference>
<dbReference type="EMBL" id="CP098023">
    <property type="protein sequence ID" value="WKD51604.1"/>
    <property type="molecule type" value="Genomic_DNA"/>
</dbReference>
<evidence type="ECO:0000256" key="4">
    <source>
        <dbReference type="ARBA" id="ARBA00023136"/>
    </source>
</evidence>
<dbReference type="PROSITE" id="PS00455">
    <property type="entry name" value="AMP_BINDING"/>
    <property type="match status" value="1"/>
</dbReference>
<dbReference type="InterPro" id="IPR050237">
    <property type="entry name" value="ATP-dep_AMP-bd_enzyme"/>
</dbReference>
<dbReference type="InterPro" id="IPR045851">
    <property type="entry name" value="AMP-bd_C_sf"/>
</dbReference>
<dbReference type="NCBIfam" id="NF004229">
    <property type="entry name" value="PRK05677.1"/>
    <property type="match status" value="1"/>
</dbReference>
<dbReference type="Gene3D" id="3.30.300.30">
    <property type="match status" value="1"/>
</dbReference>
<feature type="domain" description="AMP-dependent synthetase/ligase" evidence="8">
    <location>
        <begin position="29"/>
        <end position="416"/>
    </location>
</feature>
<sequence>MRNWVATTTIRNGRKELDIDRSILDVFKGACAKYSDRPAFSCLGHTLTVGEIDTLSARFASYLQHHTQLKPGDRIAVQLPNVLQYPVVVFGALRAGLVVVNTNPLYTHRELKHQLNDSGAKALIVLANIADTAAEVVAETSVETVIVSEIADLHSPFMRTLINSVAKYIKKMVPEFFFARQVRFREAMALGARKPQRDVERAPEDIAVLQYTGGTTGVAKGAMLTNRNLVANMEQVREAFGDSMKEGEEYYIAPLPLYHIYAFTIHCMCLLASGNHSLLIPNPRDIPAFVKALKGQRFTGFVGLNTLFNGLMRNKAFSELDFSKLRTTASGGMALTRDTAKRWEEMTGCIVMEGYGMTETSPVVSFNPIGGVQLGTVGIPVPGTEVKVVDEDNNDLPNNSPGELCVRGPQVMKGYWQRPEATAEVLDSEGWLNTGDMAVIQDDGYIKIVDRKKDMIIVSGFNVYPNEVEDVVSTHPKVAEAAAIGIPDEKSGEHVKLFVVKAGQPLTEKEVVDFCRENLTAYKVPKQVEFRDDLPKTNVGKILRRELREEELNKRETVSA</sequence>
<evidence type="ECO:0000256" key="6">
    <source>
        <dbReference type="ARBA" id="ARBA00039545"/>
    </source>
</evidence>
<reference evidence="10 11" key="1">
    <citation type="submission" date="2022-05" db="EMBL/GenBank/DDBJ databases">
        <title>Microbulbifer sp. nov., isolated from sponge.</title>
        <authorList>
            <person name="Gao L."/>
        </authorList>
    </citation>
    <scope>NUCLEOTIDE SEQUENCE [LARGE SCALE GENOMIC DNA]</scope>
    <source>
        <strain evidence="10 11">MI-G</strain>
    </source>
</reference>
<evidence type="ECO:0000259" key="8">
    <source>
        <dbReference type="Pfam" id="PF00501"/>
    </source>
</evidence>
<evidence type="ECO:0000256" key="3">
    <source>
        <dbReference type="ARBA" id="ARBA00022598"/>
    </source>
</evidence>
<evidence type="ECO:0000313" key="11">
    <source>
        <dbReference type="Proteomes" id="UP001321520"/>
    </source>
</evidence>
<organism evidence="10 11">
    <name type="scientific">Microbulbifer spongiae</name>
    <dbReference type="NCBI Taxonomy" id="2944933"/>
    <lineage>
        <taxon>Bacteria</taxon>
        <taxon>Pseudomonadati</taxon>
        <taxon>Pseudomonadota</taxon>
        <taxon>Gammaproteobacteria</taxon>
        <taxon>Cellvibrionales</taxon>
        <taxon>Microbulbiferaceae</taxon>
        <taxon>Microbulbifer</taxon>
    </lineage>
</organism>
<dbReference type="CDD" id="cd05936">
    <property type="entry name" value="FC-FACS_FadD_like"/>
    <property type="match status" value="1"/>
</dbReference>
<feature type="domain" description="AMP-binding enzyme C-terminal" evidence="9">
    <location>
        <begin position="467"/>
        <end position="541"/>
    </location>
</feature>
<evidence type="ECO:0000256" key="2">
    <source>
        <dbReference type="ARBA" id="ARBA00005005"/>
    </source>
</evidence>
<dbReference type="InterPro" id="IPR000873">
    <property type="entry name" value="AMP-dep_synth/lig_dom"/>
</dbReference>
<gene>
    <name evidence="10" type="ORF">M8T91_06115</name>
</gene>
<dbReference type="Pfam" id="PF00501">
    <property type="entry name" value="AMP-binding"/>
    <property type="match status" value="1"/>
</dbReference>
<evidence type="ECO:0000259" key="9">
    <source>
        <dbReference type="Pfam" id="PF13193"/>
    </source>
</evidence>
<dbReference type="PANTHER" id="PTHR43767:SF8">
    <property type="entry name" value="LONG-CHAIN-FATTY-ACID--COA LIGASE"/>
    <property type="match status" value="1"/>
</dbReference>
<keyword evidence="3" id="KW-0436">Ligase</keyword>
<dbReference type="Gene3D" id="3.40.50.980">
    <property type="match status" value="2"/>
</dbReference>
<dbReference type="EC" id="6.2.1.3" evidence="5"/>
<evidence type="ECO:0000256" key="1">
    <source>
        <dbReference type="ARBA" id="ARBA00004170"/>
    </source>
</evidence>
<dbReference type="Proteomes" id="UP001321520">
    <property type="component" value="Chromosome"/>
</dbReference>
<comment type="subcellular location">
    <subcellularLocation>
        <location evidence="1">Membrane</location>
        <topology evidence="1">Peripheral membrane protein</topology>
    </subcellularLocation>
</comment>